<dbReference type="PANTHER" id="PTHR43280:SF28">
    <property type="entry name" value="HTH-TYPE TRANSCRIPTIONAL ACTIVATOR RHAS"/>
    <property type="match status" value="1"/>
</dbReference>
<keyword evidence="1" id="KW-0805">Transcription regulation</keyword>
<dbReference type="AlphaFoldDB" id="A0A7W3NGH2"/>
<accession>A0A7W3NGH2</accession>
<dbReference type="PANTHER" id="PTHR43280">
    <property type="entry name" value="ARAC-FAMILY TRANSCRIPTIONAL REGULATOR"/>
    <property type="match status" value="1"/>
</dbReference>
<dbReference type="Proteomes" id="UP000543174">
    <property type="component" value="Unassembled WGS sequence"/>
</dbReference>
<sequence length="347" mass="40112">MKTTYMNLDKILDLKKWRNLQDSLALVTKLAIVTVNYKGVPISQHSSVRPFCETMRKNPNTAKLCEKCDARGGLEAVRTNAPYIYLCHWNIVDIAIPIIIDDKYVGAIMAGEVKIKDGDKHPPLEQMLTVPSKGFEQNLNNNEEIQRLYDSIPTLSYTEINDAAQMLYRLCNYIVEEAMNKNLILEVYEKMAPVKEDLSTEDISYGYSLDNIQNIKKELANTVTNAYVKTSINDHLVCKNKVLQPAFDYIYKHKREKISQQKMADLCHISTGYFSRIFPKETGMNFSVFISLKKIEWSKQLLEKTDLSIAQISDELGFNDPGYYIKTFKKYENITPNVYRKYYQEKL</sequence>
<evidence type="ECO:0000313" key="6">
    <source>
        <dbReference type="Proteomes" id="UP000543174"/>
    </source>
</evidence>
<gene>
    <name evidence="5" type="ORF">HNP21_005670</name>
</gene>
<dbReference type="InterPro" id="IPR009057">
    <property type="entry name" value="Homeodomain-like_sf"/>
</dbReference>
<proteinExistence type="predicted"/>
<reference evidence="5" key="1">
    <citation type="submission" date="2020-08" db="EMBL/GenBank/DDBJ databases">
        <title>Functional genomics of gut bacteria from endangered species of beetles.</title>
        <authorList>
            <person name="Carlos-Shanley C."/>
        </authorList>
    </citation>
    <scope>NUCLEOTIDE SEQUENCE [LARGE SCALE GENOMIC DNA]</scope>
    <source>
        <strain evidence="5">S00060</strain>
    </source>
</reference>
<dbReference type="EMBL" id="JACJHT010000013">
    <property type="protein sequence ID" value="MBA9042535.1"/>
    <property type="molecule type" value="Genomic_DNA"/>
</dbReference>
<dbReference type="InterPro" id="IPR018062">
    <property type="entry name" value="HTH_AraC-typ_CS"/>
</dbReference>
<dbReference type="Gene3D" id="1.10.10.60">
    <property type="entry name" value="Homeodomain-like"/>
    <property type="match status" value="2"/>
</dbReference>
<dbReference type="GO" id="GO:0043565">
    <property type="term" value="F:sequence-specific DNA binding"/>
    <property type="evidence" value="ECO:0007669"/>
    <property type="project" value="InterPro"/>
</dbReference>
<evidence type="ECO:0000313" key="5">
    <source>
        <dbReference type="EMBL" id="MBA9042535.1"/>
    </source>
</evidence>
<dbReference type="PROSITE" id="PS01124">
    <property type="entry name" value="HTH_ARAC_FAMILY_2"/>
    <property type="match status" value="1"/>
</dbReference>
<dbReference type="InterPro" id="IPR018060">
    <property type="entry name" value="HTH_AraC"/>
</dbReference>
<dbReference type="RefSeq" id="WP_156376610.1">
    <property type="nucleotide sequence ID" value="NZ_CP169254.1"/>
</dbReference>
<protein>
    <submittedName>
        <fullName evidence="5">Ligand-binding sensor protein</fullName>
    </submittedName>
</protein>
<keyword evidence="2" id="KW-0238">DNA-binding</keyword>
<evidence type="ECO:0000256" key="2">
    <source>
        <dbReference type="ARBA" id="ARBA00023125"/>
    </source>
</evidence>
<dbReference type="SUPFAM" id="SSF46689">
    <property type="entry name" value="Homeodomain-like"/>
    <property type="match status" value="2"/>
</dbReference>
<dbReference type="InterPro" id="IPR018771">
    <property type="entry name" value="PocR_dom"/>
</dbReference>
<dbReference type="PROSITE" id="PS00041">
    <property type="entry name" value="HTH_ARAC_FAMILY_1"/>
    <property type="match status" value="1"/>
</dbReference>
<dbReference type="GO" id="GO:0003700">
    <property type="term" value="F:DNA-binding transcription factor activity"/>
    <property type="evidence" value="ECO:0007669"/>
    <property type="project" value="InterPro"/>
</dbReference>
<keyword evidence="3" id="KW-0804">Transcription</keyword>
<dbReference type="Pfam" id="PF10114">
    <property type="entry name" value="PocR"/>
    <property type="match status" value="1"/>
</dbReference>
<comment type="caution">
    <text evidence="5">The sequence shown here is derived from an EMBL/GenBank/DDBJ whole genome shotgun (WGS) entry which is preliminary data.</text>
</comment>
<organism evidence="5 6">
    <name type="scientific">Priestia aryabhattai</name>
    <name type="common">Bacillus aryabhattai</name>
    <dbReference type="NCBI Taxonomy" id="412384"/>
    <lineage>
        <taxon>Bacteria</taxon>
        <taxon>Bacillati</taxon>
        <taxon>Bacillota</taxon>
        <taxon>Bacilli</taxon>
        <taxon>Bacillales</taxon>
        <taxon>Bacillaceae</taxon>
        <taxon>Priestia</taxon>
    </lineage>
</organism>
<name>A0A7W3NGH2_PRIAR</name>
<feature type="domain" description="HTH araC/xylS-type" evidence="4">
    <location>
        <begin position="244"/>
        <end position="342"/>
    </location>
</feature>
<evidence type="ECO:0000256" key="3">
    <source>
        <dbReference type="ARBA" id="ARBA00023163"/>
    </source>
</evidence>
<dbReference type="Pfam" id="PF12833">
    <property type="entry name" value="HTH_18"/>
    <property type="match status" value="1"/>
</dbReference>
<keyword evidence="6" id="KW-1185">Reference proteome</keyword>
<evidence type="ECO:0000259" key="4">
    <source>
        <dbReference type="PROSITE" id="PS01124"/>
    </source>
</evidence>
<dbReference type="SMART" id="SM00342">
    <property type="entry name" value="HTH_ARAC"/>
    <property type="match status" value="1"/>
</dbReference>
<evidence type="ECO:0000256" key="1">
    <source>
        <dbReference type="ARBA" id="ARBA00023015"/>
    </source>
</evidence>